<dbReference type="KEGG" id="rba:RB3456"/>
<dbReference type="EnsemblBacteria" id="CAD73205">
    <property type="protein sequence ID" value="CAD73205"/>
    <property type="gene ID" value="RB3456"/>
</dbReference>
<protein>
    <submittedName>
        <fullName evidence="1">Uncharacterized protein</fullName>
    </submittedName>
</protein>
<evidence type="ECO:0000313" key="1">
    <source>
        <dbReference type="EMBL" id="CAD73205.1"/>
    </source>
</evidence>
<accession>Q7UU77</accession>
<dbReference type="HOGENOM" id="CLU_2119167_0_0_0"/>
<evidence type="ECO:0000313" key="2">
    <source>
        <dbReference type="Proteomes" id="UP000001025"/>
    </source>
</evidence>
<reference evidence="1 2" key="1">
    <citation type="journal article" date="2003" name="Proc. Natl. Acad. Sci. U.S.A.">
        <title>Complete genome sequence of the marine planctomycete Pirellula sp. strain 1.</title>
        <authorList>
            <person name="Gloeckner F.O."/>
            <person name="Kube M."/>
            <person name="Bauer M."/>
            <person name="Teeling H."/>
            <person name="Lombardot T."/>
            <person name="Ludwig W."/>
            <person name="Gade D."/>
            <person name="Beck A."/>
            <person name="Borzym K."/>
            <person name="Heitmann K."/>
            <person name="Rabus R."/>
            <person name="Schlesner H."/>
            <person name="Amann R."/>
            <person name="Reinhardt R."/>
        </authorList>
    </citation>
    <scope>NUCLEOTIDE SEQUENCE [LARGE SCALE GENOMIC DNA]</scope>
    <source>
        <strain evidence="2">DSM 10527 / NCIMB 13988 / SH1</strain>
    </source>
</reference>
<dbReference type="EMBL" id="BX294138">
    <property type="protein sequence ID" value="CAD73205.1"/>
    <property type="molecule type" value="Genomic_DNA"/>
</dbReference>
<name>Q7UU77_RHOBA</name>
<proteinExistence type="predicted"/>
<keyword evidence="2" id="KW-1185">Reference proteome</keyword>
<organism evidence="1 2">
    <name type="scientific">Rhodopirellula baltica (strain DSM 10527 / NCIMB 13988 / SH1)</name>
    <dbReference type="NCBI Taxonomy" id="243090"/>
    <lineage>
        <taxon>Bacteria</taxon>
        <taxon>Pseudomonadati</taxon>
        <taxon>Planctomycetota</taxon>
        <taxon>Planctomycetia</taxon>
        <taxon>Pirellulales</taxon>
        <taxon>Pirellulaceae</taxon>
        <taxon>Rhodopirellula</taxon>
    </lineage>
</organism>
<gene>
    <name evidence="1" type="ordered locus">RB3456</name>
</gene>
<dbReference type="Proteomes" id="UP000001025">
    <property type="component" value="Chromosome"/>
</dbReference>
<dbReference type="STRING" id="243090.RB3456"/>
<dbReference type="InParanoid" id="Q7UU77"/>
<sequence>MHRRNRANSNRTALTVSDIKTDDISGRCSRRAASSGGGLAETPSRFLCAHRTFSRFRLSNIAACADLKLLRPFSAKRQENRNPAHSEHLSQTACLSASAGRLFTARTADTQIAT</sequence>
<dbReference type="AlphaFoldDB" id="Q7UU77"/>